<dbReference type="HOGENOM" id="CLU_1531504_0_0_0"/>
<evidence type="ECO:0000313" key="2">
    <source>
        <dbReference type="EMBL" id="CCQ89997.1"/>
    </source>
</evidence>
<evidence type="ECO:0000256" key="1">
    <source>
        <dbReference type="SAM" id="SignalP"/>
    </source>
</evidence>
<name>M1Z9X3_NITG3</name>
<dbReference type="AlphaFoldDB" id="M1Z9X3"/>
<protein>
    <recommendedName>
        <fullName evidence="4">Lipoprotein</fullName>
    </recommendedName>
</protein>
<evidence type="ECO:0008006" key="4">
    <source>
        <dbReference type="Google" id="ProtNLM"/>
    </source>
</evidence>
<dbReference type="RefSeq" id="WP_005007009.1">
    <property type="nucleotide sequence ID" value="NZ_HG422173.1"/>
</dbReference>
<dbReference type="PROSITE" id="PS51257">
    <property type="entry name" value="PROKAR_LIPOPROTEIN"/>
    <property type="match status" value="1"/>
</dbReference>
<feature type="signal peptide" evidence="1">
    <location>
        <begin position="1"/>
        <end position="20"/>
    </location>
</feature>
<dbReference type="OrthoDB" id="7068672at2"/>
<keyword evidence="1" id="KW-0732">Signal</keyword>
<organism evidence="2 3">
    <name type="scientific">Nitrospina gracilis (strain 3/211)</name>
    <dbReference type="NCBI Taxonomy" id="1266370"/>
    <lineage>
        <taxon>Bacteria</taxon>
        <taxon>Pseudomonadati</taxon>
        <taxon>Nitrospinota/Tectimicrobiota group</taxon>
        <taxon>Nitrospinota</taxon>
        <taxon>Nitrospinia</taxon>
        <taxon>Nitrospinales</taxon>
        <taxon>Nitrospinaceae</taxon>
        <taxon>Nitrospina</taxon>
    </lineage>
</organism>
<dbReference type="Proteomes" id="UP000011704">
    <property type="component" value="Unassembled WGS sequence"/>
</dbReference>
<sequence length="186" mass="21003">MKRRTIVLFLLVSTVGCAHFVDPARDHELETNKQYWLDYDASRRGTFFFKDNAGNYKTCAEPSPDVAYKLAEKLEAMGTYAGVEGKGKADFNQDVVNLAERTQMIMFLREALFRLCELSMNSNLKPDDHVKLYKDVLKAALNLAESEASKSQARLKEAETKRLETLQKIKKSTGSLLEGMENPTSP</sequence>
<evidence type="ECO:0000313" key="3">
    <source>
        <dbReference type="Proteomes" id="UP000011704"/>
    </source>
</evidence>
<dbReference type="STRING" id="1266370.NITGR_20032"/>
<comment type="caution">
    <text evidence="2">The sequence shown here is derived from an EMBL/GenBank/DDBJ whole genome shotgun (WGS) entry which is preliminary data.</text>
</comment>
<keyword evidence="3" id="KW-1185">Reference proteome</keyword>
<dbReference type="EMBL" id="CAQJ01000022">
    <property type="protein sequence ID" value="CCQ89997.1"/>
    <property type="molecule type" value="Genomic_DNA"/>
</dbReference>
<reference evidence="2 3" key="1">
    <citation type="journal article" date="2013" name="Front. Microbiol.">
        <title>The genome of Nitrospina gracilis illuminates the metabolism and evolution of the major marine nitrite oxidizer.</title>
        <authorList>
            <person name="Luecker S."/>
            <person name="Nowka B."/>
            <person name="Rattei T."/>
            <person name="Spieck E."/>
            <person name="and Daims H."/>
        </authorList>
    </citation>
    <scope>NUCLEOTIDE SEQUENCE [LARGE SCALE GENOMIC DNA]</scope>
    <source>
        <strain evidence="2 3">3/211</strain>
    </source>
</reference>
<proteinExistence type="predicted"/>
<feature type="chain" id="PRO_5004019640" description="Lipoprotein" evidence="1">
    <location>
        <begin position="21"/>
        <end position="186"/>
    </location>
</feature>
<accession>M1Z9X3</accession>
<dbReference type="InParanoid" id="M1Z9X3"/>
<gene>
    <name evidence="2" type="ORF">NITGR_20032</name>
</gene>